<dbReference type="Proteomes" id="UP000233766">
    <property type="component" value="Unassembled WGS sequence"/>
</dbReference>
<dbReference type="RefSeq" id="WP_170112254.1">
    <property type="nucleotide sequence ID" value="NZ_PJMW01000002.1"/>
</dbReference>
<reference evidence="1 2" key="1">
    <citation type="submission" date="2017-12" db="EMBL/GenBank/DDBJ databases">
        <title>Sequencing the genomes of 1000 Actinobacteria strains.</title>
        <authorList>
            <person name="Klenk H.-P."/>
        </authorList>
    </citation>
    <scope>NUCLEOTIDE SEQUENCE [LARGE SCALE GENOMIC DNA]</scope>
    <source>
        <strain evidence="1 2">DSM 44489</strain>
    </source>
</reference>
<evidence type="ECO:0000313" key="2">
    <source>
        <dbReference type="Proteomes" id="UP000233766"/>
    </source>
</evidence>
<protein>
    <submittedName>
        <fullName evidence="1">Uncharacterized protein</fullName>
    </submittedName>
</protein>
<evidence type="ECO:0000313" key="1">
    <source>
        <dbReference type="EMBL" id="PKV82199.1"/>
    </source>
</evidence>
<keyword evidence="2" id="KW-1185">Reference proteome</keyword>
<gene>
    <name evidence="1" type="ORF">ATK86_6685</name>
</gene>
<dbReference type="AlphaFoldDB" id="A0A2N3VKQ4"/>
<name>A0A2N3VKQ4_9NOCA</name>
<dbReference type="EMBL" id="PJMW01000002">
    <property type="protein sequence ID" value="PKV82199.1"/>
    <property type="molecule type" value="Genomic_DNA"/>
</dbReference>
<sequence>MISIGAAFRTRSWLFAPGGTTALGHRGAMLDRPHPARAQALPASGGRA</sequence>
<accession>A0A2N3VKQ4</accession>
<comment type="caution">
    <text evidence="1">The sequence shown here is derived from an EMBL/GenBank/DDBJ whole genome shotgun (WGS) entry which is preliminary data.</text>
</comment>
<organism evidence="1 2">
    <name type="scientific">Nocardia fluminea</name>
    <dbReference type="NCBI Taxonomy" id="134984"/>
    <lineage>
        <taxon>Bacteria</taxon>
        <taxon>Bacillati</taxon>
        <taxon>Actinomycetota</taxon>
        <taxon>Actinomycetes</taxon>
        <taxon>Mycobacteriales</taxon>
        <taxon>Nocardiaceae</taxon>
        <taxon>Nocardia</taxon>
    </lineage>
</organism>
<proteinExistence type="predicted"/>